<dbReference type="EMBL" id="UOFY01000037">
    <property type="protein sequence ID" value="VAX09452.1"/>
    <property type="molecule type" value="Genomic_DNA"/>
</dbReference>
<keyword evidence="1" id="KW-0472">Membrane</keyword>
<proteinExistence type="predicted"/>
<evidence type="ECO:0000313" key="3">
    <source>
        <dbReference type="EMBL" id="VAX09452.1"/>
    </source>
</evidence>
<keyword evidence="1" id="KW-1133">Transmembrane helix</keyword>
<keyword evidence="1" id="KW-0812">Transmembrane</keyword>
<organism evidence="3">
    <name type="scientific">hydrothermal vent metagenome</name>
    <dbReference type="NCBI Taxonomy" id="652676"/>
    <lineage>
        <taxon>unclassified sequences</taxon>
        <taxon>metagenomes</taxon>
        <taxon>ecological metagenomes</taxon>
    </lineage>
</organism>
<accession>A0A3B1B008</accession>
<feature type="domain" description="YhdP central" evidence="2">
    <location>
        <begin position="11"/>
        <end position="934"/>
    </location>
</feature>
<feature type="transmembrane region" description="Helical" evidence="1">
    <location>
        <begin position="17"/>
        <end position="40"/>
    </location>
</feature>
<evidence type="ECO:0000256" key="1">
    <source>
        <dbReference type="SAM" id="Phobius"/>
    </source>
</evidence>
<gene>
    <name evidence="3" type="ORF">MNBD_GAMMA25-2075</name>
</gene>
<dbReference type="Pfam" id="PF13116">
    <property type="entry name" value="YhdP"/>
    <property type="match status" value="1"/>
</dbReference>
<name>A0A3B1B008_9ZZZZ</name>
<sequence>MQNHPHHTHYLRRLRRFIFYSIASFVVFLAVVMSIFRVVVAGADNWRTDLEQLGTYYLERQVYIEALDARLDGLVPVLILKNVRLMSVDEKNELFSFSEGKLELDIIDSIKTGNFIPYEFTIQGAKITVIRHRNKSFSFRGMELKTVEEVEKSATASNEFTDWLLGRSNLNVKDSSIIWIDQFRGKPALRVDKVNIHLHNDTDRHQLKVSMDLPETIGRSIELAIDARGKATTKPSAWHGKIYLRGLGIHPTRPASLPHFKNYRLLSGFTDFELWGEWNEGQLERLTGDVTAYNLALQHPDMKKTLEIKLLSGLFDYQHRNAGWSLDINRFHLMNAQGSWPETDISIKQYHSDLSNSGQTQVQANRFRLENISSLLLSAAVLSKQQTEMLENMKPSGDVENFQLVFSDNPDNKNIGLQALFSQLGFHPWKKIPGVRGLSGSVSGDPELMRVNLYSDYSVFDFPKMFRQPLKLSKLSGMFEIQHYEQGWQIFTESLLLKNEDAEIQSRVLLDIPENGSSPFMDLQVQFKNGNAAHASHYYPVNIISSGLLDWLDRGITGGRVIQGGAVFRGRLSDFPFKQEQGQFRVEFEAEDASIDYLEGWPAVSDGHFNAVFTDRGMHIKASTGRILDSRLSSTTIEIEDFQHANLTIRGDVNGEVGDALRFLVESPIQPEAKPLLDNIHYHGSSRVELDLSIPLGTGVEKTQPLAVKGQVYLRDASLLMLDDQIDITEINGNISFTENSQTATGIRARILGGEALIDIKTGDKADGLPVFIKTKGKIDSRHLVRKFGLPAWQQVDGMTDWEGVLSIRPQAKINTSLQIRSNLQGIEVNLPPPLGKRKDETRDGLLDIQLSKGRAHFYAQLKDYVSAAVVLNTEAEHIRPLKAYVHFGEGEGHLPEVESLRISGSLLMFSLAPWADALHQGKEEVTDSFVAIPLIFDMDNLQLTPVGDESESAAEDVKPRPQEKSVSKFDAALFPLIQGTIKNLSYDDVPIGRLEIKTSRLKIRKGIKLDSLSLQGEELNMQAKGEWVQWPNRDFSSMEVKLDSPDLGKMLSSLGFSAIFKGGETTLGGNLHWSDSPMGISLAGLDSNLKYTVKDGSIVSVEPGAGRLLGLFSLAALPRRLVLDFSDAFGDGLSFDSIEGELDIHDGSAFMDNNLMKSPLAHISVSGRTGLVNRDFDQLITVYPRGGDALTVVAGGMLFGPQIGAVILLAQKILGNELKDATAIKYKVSGSWEEPVIVRLNKPQVDQGISLDDDDF</sequence>
<dbReference type="PANTHER" id="PTHR38690:SF1">
    <property type="entry name" value="PROTEASE"/>
    <property type="match status" value="1"/>
</dbReference>
<reference evidence="3" key="1">
    <citation type="submission" date="2018-06" db="EMBL/GenBank/DDBJ databases">
        <authorList>
            <person name="Zhirakovskaya E."/>
        </authorList>
    </citation>
    <scope>NUCLEOTIDE SEQUENCE</scope>
</reference>
<protein>
    <recommendedName>
        <fullName evidence="2">YhdP central domain-containing protein</fullName>
    </recommendedName>
</protein>
<dbReference type="PANTHER" id="PTHR38690">
    <property type="entry name" value="PROTEASE-RELATED"/>
    <property type="match status" value="1"/>
</dbReference>
<dbReference type="InterPro" id="IPR011836">
    <property type="entry name" value="YhdP"/>
</dbReference>
<evidence type="ECO:0000259" key="2">
    <source>
        <dbReference type="Pfam" id="PF13116"/>
    </source>
</evidence>
<dbReference type="InterPro" id="IPR025263">
    <property type="entry name" value="YhdP_central"/>
</dbReference>
<dbReference type="AlphaFoldDB" id="A0A3B1B008"/>